<dbReference type="Pfam" id="PF00335">
    <property type="entry name" value="Tetraspanin"/>
    <property type="match status" value="1"/>
</dbReference>
<dbReference type="PIRSF" id="PIRSF002419">
    <property type="entry name" value="Tetraspanin"/>
    <property type="match status" value="1"/>
</dbReference>
<keyword evidence="3 6" id="KW-0812">Transmembrane</keyword>
<proteinExistence type="inferred from homology"/>
<dbReference type="PANTHER" id="PTHR19282">
    <property type="entry name" value="TETRASPANIN"/>
    <property type="match status" value="1"/>
</dbReference>
<dbReference type="EMBL" id="JXJN01014246">
    <property type="status" value="NOT_ANNOTATED_CDS"/>
    <property type="molecule type" value="Genomic_DNA"/>
</dbReference>
<keyword evidence="5 6" id="KW-0472">Membrane</keyword>
<protein>
    <recommendedName>
        <fullName evidence="6">Tetraspanin</fullName>
    </recommendedName>
</protein>
<dbReference type="PANTHER" id="PTHR19282:SF552">
    <property type="entry name" value="TETRASPANIN"/>
    <property type="match status" value="1"/>
</dbReference>
<feature type="transmembrane region" description="Helical" evidence="6">
    <location>
        <begin position="20"/>
        <end position="42"/>
    </location>
</feature>
<dbReference type="FunFam" id="1.10.1450.10:FF:000028">
    <property type="entry name" value="Tetraspanin"/>
    <property type="match status" value="1"/>
</dbReference>
<dbReference type="Proteomes" id="UP000092460">
    <property type="component" value="Unassembled WGS sequence"/>
</dbReference>
<reference evidence="7" key="2">
    <citation type="submission" date="2020-05" db="UniProtKB">
        <authorList>
            <consortium name="EnsemblMetazoa"/>
        </authorList>
    </citation>
    <scope>IDENTIFICATION</scope>
    <source>
        <strain evidence="7">IAEA</strain>
    </source>
</reference>
<keyword evidence="4 6" id="KW-1133">Transmembrane helix</keyword>
<evidence type="ECO:0000256" key="3">
    <source>
        <dbReference type="ARBA" id="ARBA00022692"/>
    </source>
</evidence>
<dbReference type="VEuPathDB" id="VectorBase:GPPI030053"/>
<comment type="similarity">
    <text evidence="2 6">Belongs to the tetraspanin (TM4SF) family.</text>
</comment>
<dbReference type="InterPro" id="IPR008952">
    <property type="entry name" value="Tetraspanin_EC2_sf"/>
</dbReference>
<comment type="caution">
    <text evidence="6">Lacks conserved residue(s) required for the propagation of feature annotation.</text>
</comment>
<evidence type="ECO:0000256" key="4">
    <source>
        <dbReference type="ARBA" id="ARBA00022989"/>
    </source>
</evidence>
<evidence type="ECO:0000256" key="1">
    <source>
        <dbReference type="ARBA" id="ARBA00004141"/>
    </source>
</evidence>
<dbReference type="AlphaFoldDB" id="A0A1B0BHA7"/>
<dbReference type="EMBL" id="JXJN01014245">
    <property type="status" value="NOT_ANNOTATED_CDS"/>
    <property type="molecule type" value="Genomic_DNA"/>
</dbReference>
<evidence type="ECO:0000313" key="8">
    <source>
        <dbReference type="Proteomes" id="UP000092460"/>
    </source>
</evidence>
<sequence length="191" mass="21681">MPKEGHISLEGYVYEKAHGIYGTFMILLLIAEIVAGGLAAFYKDTARNETKTFLQSTITKYYTSREHTDAVTLMWNQMMSTFACCGVNDYRDFDMSTAWSANKGNRTIPEVCCILKDVKLMVPRDEDCVTNPNEGNSFFKRGCYEVFTEWIVTNRELLVAVLLSAGFVHLLAIFLAFCLCKSFAKYHGMRL</sequence>
<accession>A0A1B0BHA7</accession>
<evidence type="ECO:0000256" key="6">
    <source>
        <dbReference type="RuleBase" id="RU361218"/>
    </source>
</evidence>
<evidence type="ECO:0000256" key="2">
    <source>
        <dbReference type="ARBA" id="ARBA00006840"/>
    </source>
</evidence>
<keyword evidence="8" id="KW-1185">Reference proteome</keyword>
<reference evidence="8" key="1">
    <citation type="submission" date="2015-01" db="EMBL/GenBank/DDBJ databases">
        <authorList>
            <person name="Aksoy S."/>
            <person name="Warren W."/>
            <person name="Wilson R.K."/>
        </authorList>
    </citation>
    <scope>NUCLEOTIDE SEQUENCE [LARGE SCALE GENOMIC DNA]</scope>
    <source>
        <strain evidence="8">IAEA</strain>
    </source>
</reference>
<dbReference type="EnsemblMetazoa" id="GPPI030053-RA">
    <property type="protein sequence ID" value="GPPI030053-PA"/>
    <property type="gene ID" value="GPPI030053"/>
</dbReference>
<dbReference type="InterPro" id="IPR000301">
    <property type="entry name" value="Tetraspanin_animals"/>
</dbReference>
<dbReference type="InterPro" id="IPR018499">
    <property type="entry name" value="Tetraspanin/Peripherin"/>
</dbReference>
<name>A0A1B0BHA7_9MUSC</name>
<comment type="subcellular location">
    <subcellularLocation>
        <location evidence="1 6">Membrane</location>
        <topology evidence="1 6">Multi-pass membrane protein</topology>
    </subcellularLocation>
</comment>
<dbReference type="CDD" id="cd03156">
    <property type="entry name" value="uroplakin_I_like_LEL"/>
    <property type="match status" value="1"/>
</dbReference>
<organism evidence="7 8">
    <name type="scientific">Glossina palpalis gambiensis</name>
    <dbReference type="NCBI Taxonomy" id="67801"/>
    <lineage>
        <taxon>Eukaryota</taxon>
        <taxon>Metazoa</taxon>
        <taxon>Ecdysozoa</taxon>
        <taxon>Arthropoda</taxon>
        <taxon>Hexapoda</taxon>
        <taxon>Insecta</taxon>
        <taxon>Pterygota</taxon>
        <taxon>Neoptera</taxon>
        <taxon>Endopterygota</taxon>
        <taxon>Diptera</taxon>
        <taxon>Brachycera</taxon>
        <taxon>Muscomorpha</taxon>
        <taxon>Hippoboscoidea</taxon>
        <taxon>Glossinidae</taxon>
        <taxon>Glossina</taxon>
    </lineage>
</organism>
<evidence type="ECO:0000256" key="5">
    <source>
        <dbReference type="ARBA" id="ARBA00023136"/>
    </source>
</evidence>
<dbReference type="SUPFAM" id="SSF48652">
    <property type="entry name" value="Tetraspanin"/>
    <property type="match status" value="1"/>
</dbReference>
<dbReference type="Gene3D" id="1.10.1450.10">
    <property type="entry name" value="Tetraspanin"/>
    <property type="match status" value="1"/>
</dbReference>
<feature type="transmembrane region" description="Helical" evidence="6">
    <location>
        <begin position="157"/>
        <end position="184"/>
    </location>
</feature>
<evidence type="ECO:0000313" key="7">
    <source>
        <dbReference type="EnsemblMetazoa" id="GPPI030053-PA"/>
    </source>
</evidence>
<dbReference type="GO" id="GO:0005886">
    <property type="term" value="C:plasma membrane"/>
    <property type="evidence" value="ECO:0007669"/>
    <property type="project" value="TreeGrafter"/>
</dbReference>